<evidence type="ECO:0000313" key="3">
    <source>
        <dbReference type="EMBL" id="KAI6652787.1"/>
    </source>
</evidence>
<dbReference type="InterPro" id="IPR003591">
    <property type="entry name" value="Leu-rich_rpt_typical-subtyp"/>
</dbReference>
<dbReference type="PROSITE" id="PS51450">
    <property type="entry name" value="LRR"/>
    <property type="match status" value="2"/>
</dbReference>
<gene>
    <name evidence="3" type="ORF">LOD99_4173</name>
</gene>
<organism evidence="3 4">
    <name type="scientific">Oopsacas minuta</name>
    <dbReference type="NCBI Taxonomy" id="111878"/>
    <lineage>
        <taxon>Eukaryota</taxon>
        <taxon>Metazoa</taxon>
        <taxon>Porifera</taxon>
        <taxon>Hexactinellida</taxon>
        <taxon>Hexasterophora</taxon>
        <taxon>Lyssacinosida</taxon>
        <taxon>Leucopsacidae</taxon>
        <taxon>Oopsacas</taxon>
    </lineage>
</organism>
<proteinExistence type="predicted"/>
<dbReference type="SMART" id="SM00369">
    <property type="entry name" value="LRR_TYP"/>
    <property type="match status" value="2"/>
</dbReference>
<dbReference type="InterPro" id="IPR050216">
    <property type="entry name" value="LRR_domain-containing"/>
</dbReference>
<evidence type="ECO:0000256" key="1">
    <source>
        <dbReference type="ARBA" id="ARBA00022614"/>
    </source>
</evidence>
<name>A0AAV7JV54_9METZ</name>
<dbReference type="SUPFAM" id="SSF52058">
    <property type="entry name" value="L domain-like"/>
    <property type="match status" value="1"/>
</dbReference>
<dbReference type="AlphaFoldDB" id="A0AAV7JV54"/>
<protein>
    <submittedName>
        <fullName evidence="3">Uncharacterized protein</fullName>
    </submittedName>
</protein>
<evidence type="ECO:0000313" key="4">
    <source>
        <dbReference type="Proteomes" id="UP001165289"/>
    </source>
</evidence>
<dbReference type="PANTHER" id="PTHR48051:SF1">
    <property type="entry name" value="RAS SUPPRESSOR PROTEIN 1"/>
    <property type="match status" value="1"/>
</dbReference>
<keyword evidence="4" id="KW-1185">Reference proteome</keyword>
<dbReference type="InterPro" id="IPR032675">
    <property type="entry name" value="LRR_dom_sf"/>
</dbReference>
<dbReference type="GO" id="GO:0005737">
    <property type="term" value="C:cytoplasm"/>
    <property type="evidence" value="ECO:0007669"/>
    <property type="project" value="TreeGrafter"/>
</dbReference>
<evidence type="ECO:0000256" key="2">
    <source>
        <dbReference type="ARBA" id="ARBA00022737"/>
    </source>
</evidence>
<dbReference type="InterPro" id="IPR001611">
    <property type="entry name" value="Leu-rich_rpt"/>
</dbReference>
<dbReference type="Gene3D" id="3.80.10.10">
    <property type="entry name" value="Ribonuclease Inhibitor"/>
    <property type="match status" value="1"/>
</dbReference>
<sequence>MEQMISKIKTLSLDFSTPQKSLSKAGINLEQDSESLELIKNYFNSCSLPKLKSLDISSVEKAENSGIHVAQDLNGFYKTLTTLHIKDSKDLRLNVVNVYKFTILTQLSITNCNITILPAGVGKLVNLKILNLSGNKLFDLPYFIVYCENLEELDLSHNAFEYLPGYILRIPKLKRLRRLYNPLEDVKKNSPLSSVCILNIDYTKIQETSFIPPLQTLCLPKIIRSYPNYWELSIAPTLCRILDQHADNIVYCENCFKPGIKSEVYILIAVIFRCFELSLVPFGHYSCSTDCNNILKIRIQEKSDSIRSQWEQEYDAMVQRHNPPRSVPEAPSSQNRGRGRICNIL</sequence>
<dbReference type="PANTHER" id="PTHR48051">
    <property type="match status" value="1"/>
</dbReference>
<accession>A0AAV7JV54</accession>
<reference evidence="3 4" key="1">
    <citation type="journal article" date="2023" name="BMC Biol.">
        <title>The compact genome of the sponge Oopsacas minuta (Hexactinellida) is lacking key metazoan core genes.</title>
        <authorList>
            <person name="Santini S."/>
            <person name="Schenkelaars Q."/>
            <person name="Jourda C."/>
            <person name="Duchesne M."/>
            <person name="Belahbib H."/>
            <person name="Rocher C."/>
            <person name="Selva M."/>
            <person name="Riesgo A."/>
            <person name="Vervoort M."/>
            <person name="Leys S.P."/>
            <person name="Kodjabachian L."/>
            <person name="Le Bivic A."/>
            <person name="Borchiellini C."/>
            <person name="Claverie J.M."/>
            <person name="Renard E."/>
        </authorList>
    </citation>
    <scope>NUCLEOTIDE SEQUENCE [LARGE SCALE GENOMIC DNA]</scope>
    <source>
        <strain evidence="3">SPO-2</strain>
    </source>
</reference>
<dbReference type="Pfam" id="PF13855">
    <property type="entry name" value="LRR_8"/>
    <property type="match status" value="1"/>
</dbReference>
<dbReference type="Proteomes" id="UP001165289">
    <property type="component" value="Unassembled WGS sequence"/>
</dbReference>
<comment type="caution">
    <text evidence="3">The sequence shown here is derived from an EMBL/GenBank/DDBJ whole genome shotgun (WGS) entry which is preliminary data.</text>
</comment>
<dbReference type="EMBL" id="JAKMXF010000297">
    <property type="protein sequence ID" value="KAI6652787.1"/>
    <property type="molecule type" value="Genomic_DNA"/>
</dbReference>
<keyword evidence="1" id="KW-0433">Leucine-rich repeat</keyword>
<keyword evidence="2" id="KW-0677">Repeat</keyword>